<keyword evidence="5" id="KW-0046">Antibiotic resistance</keyword>
<dbReference type="GO" id="GO:0008658">
    <property type="term" value="F:penicillin binding"/>
    <property type="evidence" value="ECO:0007669"/>
    <property type="project" value="InterPro"/>
</dbReference>
<name>A0A3B0VK48_9ZZZZ</name>
<dbReference type="Pfam" id="PF03793">
    <property type="entry name" value="PASTA"/>
    <property type="match status" value="1"/>
</dbReference>
<dbReference type="GO" id="GO:0005886">
    <property type="term" value="C:plasma membrane"/>
    <property type="evidence" value="ECO:0007669"/>
    <property type="project" value="TreeGrafter"/>
</dbReference>
<dbReference type="Gene3D" id="3.90.1310.10">
    <property type="entry name" value="Penicillin-binding protein 2a (Domain 2)"/>
    <property type="match status" value="1"/>
</dbReference>
<dbReference type="GO" id="GO:0046677">
    <property type="term" value="P:response to antibiotic"/>
    <property type="evidence" value="ECO:0007669"/>
    <property type="project" value="UniProtKB-KW"/>
</dbReference>
<dbReference type="GO" id="GO:0008800">
    <property type="term" value="F:beta-lactamase activity"/>
    <property type="evidence" value="ECO:0007669"/>
    <property type="project" value="UniProtKB-EC"/>
</dbReference>
<dbReference type="GO" id="GO:0016757">
    <property type="term" value="F:glycosyltransferase activity"/>
    <property type="evidence" value="ECO:0007669"/>
    <property type="project" value="UniProtKB-KW"/>
</dbReference>
<feature type="domain" description="PASTA" evidence="7">
    <location>
        <begin position="558"/>
        <end position="617"/>
    </location>
</feature>
<dbReference type="InterPro" id="IPR005311">
    <property type="entry name" value="PBP_dimer"/>
</dbReference>
<dbReference type="GO" id="GO:0071555">
    <property type="term" value="P:cell wall organization"/>
    <property type="evidence" value="ECO:0007669"/>
    <property type="project" value="TreeGrafter"/>
</dbReference>
<dbReference type="InterPro" id="IPR012338">
    <property type="entry name" value="Beta-lactam/transpept-like"/>
</dbReference>
<dbReference type="PANTHER" id="PTHR30627:SF6">
    <property type="entry name" value="BETA-LACTAMASE YBXI-RELATED"/>
    <property type="match status" value="1"/>
</dbReference>
<dbReference type="InterPro" id="IPR005543">
    <property type="entry name" value="PASTA_dom"/>
</dbReference>
<gene>
    <name evidence="8" type="ORF">MNBD_DELTA04-913</name>
</gene>
<dbReference type="SUPFAM" id="SSF56519">
    <property type="entry name" value="Penicillin binding protein dimerisation domain"/>
    <property type="match status" value="1"/>
</dbReference>
<dbReference type="GO" id="GO:0051301">
    <property type="term" value="P:cell division"/>
    <property type="evidence" value="ECO:0007669"/>
    <property type="project" value="UniProtKB-KW"/>
</dbReference>
<keyword evidence="8" id="KW-0808">Transferase</keyword>
<sequence>MIIGAARKKKRKRQRLYGIIFSVFLLAAVGVALCWFPLSLQDIGRITRLAAGRITEKSADIMSADSILRGSIFDRNFHELAVSYRVYSLYARPLELGNRSEVARLLAGVIGENQDVIEARLKKTQGVIEVADDLDKKQAAAIRRLKIAGVFCNPKEERFYPEHETAAQVIGFSDDGVGLAGVEGLYDTILRHGEFKGDTIPEIDFAGQNILGHSRMDLVLTIDLGLQKEIELRLRRYMERQQASEGLALLLQPETGAVLAAVVLPSFNPNYFWQSSDASHRSLFCNFLDPRLIRPLLVRAAAVRRNGALGRALLPETVAAPDFGLPEKDIEQYETAIGLYKTIQCLSLAGDGKEGGQGKTGPDQSLAGGLNVMQLATTVAGLVNGGWKIRPHVLDSVLERSSGRRFHRSREFDGGTGRHRIMSPAMGVRMRRELFAADKRVADGFLLYTDSAVGLADKGGASKYVMQDLLIGMMPRAFPTMLLAMATRRDYLYPLARPAEKGTRRLAALGRQLLPSLYRQAAAWKMAAHVPVGVNKANYEQFLVSRSIDFQPRKVGAAITDSLMPRVTGLSLRKGLRRLSRHNLRIRIKGSGRIVAQNPQPGKPLNNAGECVLTLAPEI</sequence>
<reference evidence="8" key="1">
    <citation type="submission" date="2018-06" db="EMBL/GenBank/DDBJ databases">
        <authorList>
            <person name="Zhirakovskaya E."/>
        </authorList>
    </citation>
    <scope>NUCLEOTIDE SEQUENCE</scope>
</reference>
<comment type="catalytic activity">
    <reaction evidence="1">
        <text>a beta-lactam + H2O = a substituted beta-amino acid</text>
        <dbReference type="Rhea" id="RHEA:20401"/>
        <dbReference type="ChEBI" id="CHEBI:15377"/>
        <dbReference type="ChEBI" id="CHEBI:35627"/>
        <dbReference type="ChEBI" id="CHEBI:140347"/>
        <dbReference type="EC" id="3.5.2.6"/>
    </reaction>
</comment>
<dbReference type="Gene3D" id="3.40.710.10">
    <property type="entry name" value="DD-peptidase/beta-lactamase superfamily"/>
    <property type="match status" value="1"/>
</dbReference>
<evidence type="ECO:0000256" key="6">
    <source>
        <dbReference type="SAM" id="Phobius"/>
    </source>
</evidence>
<organism evidence="8">
    <name type="scientific">hydrothermal vent metagenome</name>
    <dbReference type="NCBI Taxonomy" id="652676"/>
    <lineage>
        <taxon>unclassified sequences</taxon>
        <taxon>metagenomes</taxon>
        <taxon>ecological metagenomes</taxon>
    </lineage>
</organism>
<feature type="transmembrane region" description="Helical" evidence="6">
    <location>
        <begin position="16"/>
        <end position="38"/>
    </location>
</feature>
<dbReference type="SUPFAM" id="SSF56601">
    <property type="entry name" value="beta-lactamase/transpeptidase-like"/>
    <property type="match status" value="1"/>
</dbReference>
<evidence type="ECO:0000313" key="8">
    <source>
        <dbReference type="EMBL" id="VAW39412.1"/>
    </source>
</evidence>
<protein>
    <recommendedName>
        <fullName evidence="2">beta-lactamase</fullName>
        <ecNumber evidence="2">3.5.2.6</ecNumber>
    </recommendedName>
</protein>
<evidence type="ECO:0000256" key="2">
    <source>
        <dbReference type="ARBA" id="ARBA00012865"/>
    </source>
</evidence>
<keyword evidence="6" id="KW-1133">Transmembrane helix</keyword>
<dbReference type="AlphaFoldDB" id="A0A3B0VK48"/>
<dbReference type="InterPro" id="IPR050515">
    <property type="entry name" value="Beta-lactam/transpept"/>
</dbReference>
<keyword evidence="8" id="KW-0328">Glycosyltransferase</keyword>
<dbReference type="PANTHER" id="PTHR30627">
    <property type="entry name" value="PEPTIDOGLYCAN D,D-TRANSPEPTIDASE"/>
    <property type="match status" value="1"/>
</dbReference>
<dbReference type="CDD" id="cd06575">
    <property type="entry name" value="PASTA_Pbp2x-like_2"/>
    <property type="match status" value="1"/>
</dbReference>
<keyword evidence="8" id="KW-0131">Cell cycle</keyword>
<keyword evidence="4" id="KW-0378">Hydrolase</keyword>
<keyword evidence="3" id="KW-0732">Signal</keyword>
<dbReference type="PROSITE" id="PS51178">
    <property type="entry name" value="PASTA"/>
    <property type="match status" value="1"/>
</dbReference>
<dbReference type="Pfam" id="PF03717">
    <property type="entry name" value="PBP_dimer"/>
    <property type="match status" value="1"/>
</dbReference>
<evidence type="ECO:0000256" key="3">
    <source>
        <dbReference type="ARBA" id="ARBA00022729"/>
    </source>
</evidence>
<dbReference type="InterPro" id="IPR036138">
    <property type="entry name" value="PBP_dimer_sf"/>
</dbReference>
<evidence type="ECO:0000259" key="7">
    <source>
        <dbReference type="PROSITE" id="PS51178"/>
    </source>
</evidence>
<accession>A0A3B0VK48</accession>
<dbReference type="SUPFAM" id="SSF54184">
    <property type="entry name" value="Penicillin-binding protein 2x (pbp-2x), c-terminal domain"/>
    <property type="match status" value="1"/>
</dbReference>
<dbReference type="EC" id="3.5.2.6" evidence="2"/>
<evidence type="ECO:0000256" key="4">
    <source>
        <dbReference type="ARBA" id="ARBA00022801"/>
    </source>
</evidence>
<evidence type="ECO:0000256" key="1">
    <source>
        <dbReference type="ARBA" id="ARBA00001526"/>
    </source>
</evidence>
<proteinExistence type="predicted"/>
<keyword evidence="6" id="KW-0472">Membrane</keyword>
<keyword evidence="8" id="KW-0132">Cell division</keyword>
<dbReference type="EMBL" id="UOEY01000072">
    <property type="protein sequence ID" value="VAW39412.1"/>
    <property type="molecule type" value="Genomic_DNA"/>
</dbReference>
<evidence type="ECO:0000256" key="5">
    <source>
        <dbReference type="ARBA" id="ARBA00023251"/>
    </source>
</evidence>
<keyword evidence="6" id="KW-0812">Transmembrane</keyword>